<dbReference type="InterPro" id="IPR052987">
    <property type="entry name" value="Chloroplast_AMP-bd_Enzymes"/>
</dbReference>
<evidence type="ECO:0000313" key="2">
    <source>
        <dbReference type="EMBL" id="EKO14727.1"/>
    </source>
</evidence>
<dbReference type="AlphaFoldDB" id="A0A0E2B0G5"/>
<dbReference type="Proteomes" id="UP000006253">
    <property type="component" value="Unassembled WGS sequence"/>
</dbReference>
<accession>A0A0E2B0G5</accession>
<dbReference type="PROSITE" id="PS00455">
    <property type="entry name" value="AMP_BINDING"/>
    <property type="match status" value="1"/>
</dbReference>
<proteinExistence type="predicted"/>
<dbReference type="EMBL" id="AHMY02000051">
    <property type="protein sequence ID" value="EKO14727.1"/>
    <property type="molecule type" value="Genomic_DNA"/>
</dbReference>
<feature type="domain" description="AMP-dependent synthetase/ligase" evidence="1">
    <location>
        <begin position="13"/>
        <end position="467"/>
    </location>
</feature>
<dbReference type="SUPFAM" id="SSF56801">
    <property type="entry name" value="Acetyl-CoA synthetase-like"/>
    <property type="match status" value="1"/>
</dbReference>
<dbReference type="Pfam" id="PF23562">
    <property type="entry name" value="AMP-binding_C_3"/>
    <property type="match status" value="1"/>
</dbReference>
<dbReference type="PANTHER" id="PTHR43813:SF1">
    <property type="entry name" value="ACYL-ACTIVATING ENZYME 16, CHLOROPLASTIC-RELATED"/>
    <property type="match status" value="1"/>
</dbReference>
<dbReference type="Pfam" id="PF00501">
    <property type="entry name" value="AMP-binding"/>
    <property type="match status" value="1"/>
</dbReference>
<dbReference type="CDD" id="cd17640">
    <property type="entry name" value="LC_FACS_like"/>
    <property type="match status" value="1"/>
</dbReference>
<protein>
    <submittedName>
        <fullName evidence="2">AMP-binding enzyme</fullName>
    </submittedName>
</protein>
<dbReference type="PANTHER" id="PTHR43813">
    <property type="entry name" value="ACYL-ACTIVATING ENZYME 16, CHLOROPLASTIC-RELATED"/>
    <property type="match status" value="1"/>
</dbReference>
<dbReference type="InterPro" id="IPR020845">
    <property type="entry name" value="AMP-binding_CS"/>
</dbReference>
<reference evidence="2 3" key="1">
    <citation type="submission" date="2012-10" db="EMBL/GenBank/DDBJ databases">
        <authorList>
            <person name="Harkins D.M."/>
            <person name="Durkin A.S."/>
            <person name="Brinkac L.M."/>
            <person name="Selengut J.D."/>
            <person name="Sanka R."/>
            <person name="DePew J."/>
            <person name="Purushe J."/>
            <person name="Peacock S.J."/>
            <person name="Thaipadungpanit J."/>
            <person name="Wuthiekanun V.W."/>
            <person name="Day N.P."/>
            <person name="Vinetz J.M."/>
            <person name="Sutton G.G."/>
            <person name="Nelson W.C."/>
            <person name="Fouts D.E."/>
        </authorList>
    </citation>
    <scope>NUCLEOTIDE SEQUENCE [LARGE SCALE GENOMIC DNA]</scope>
    <source>
        <strain evidence="2 3">H1</strain>
    </source>
</reference>
<dbReference type="Gene3D" id="3.40.50.12780">
    <property type="entry name" value="N-terminal domain of ligase-like"/>
    <property type="match status" value="1"/>
</dbReference>
<dbReference type="RefSeq" id="WP_004766130.1">
    <property type="nucleotide sequence ID" value="NZ_AHMY02000051.1"/>
</dbReference>
<organism evidence="2 3">
    <name type="scientific">Leptospira kirschneri str. H1</name>
    <dbReference type="NCBI Taxonomy" id="1049966"/>
    <lineage>
        <taxon>Bacteria</taxon>
        <taxon>Pseudomonadati</taxon>
        <taxon>Spirochaetota</taxon>
        <taxon>Spirochaetia</taxon>
        <taxon>Leptospirales</taxon>
        <taxon>Leptospiraceae</taxon>
        <taxon>Leptospira</taxon>
    </lineage>
</organism>
<sequence>MEKTSLYHLIRDVASVYSDRPMYWIREESGDFRGISYKDWYENLKNLSTFLIDLGMHKGNTAGLICDNRYEWSLCSLSLVTIGCVDVPRGCDATIEDLKYILEHSEAKILFLENEKVLKKLLEDKSSLAKVKTILLIDPPIKWKNLENSRALLSGIQFLFLEDALLEGEKSRIKKGDKTYDQRGESLVGKDLATIIYTSGTTGAPKGVMLNHRSFTWGIHQIQEFVPGSYNDRTILFLPPWHIAERLLETTLIAWGASMACSSIPTIPADMQKVKPTVLVSVPRLWEGLYKRIHDTVRKSPLFKQKLFHFAVKIAEITTNLQDTIRDSYATTKTENPNQKLLDRFVASVFLISMIPIKILSYKILERVRDLFGGRIRFALCGAGAMPSHIQFFFRSAGIHIIETYGMTETTGIGAVGEFPIPKNGAIGAPLPGTAIKLVGENGKVVTTPGEKGVAWHKGPHVTMGYYKEPEKTSKALQDGWLDSGDILTWTHTGELKFAGRAKDTIVLSGGENLEPAPIEAKLTESEFINQVIVVGQDRKNLGVLIVPFFDRVQEEFQNQAVKIPKEPTKWNSSKEITTFFKNIVKDKISTKAGFKSFEKIAHVHILSKEFEKGKEMTETMKLKRNVIFDLYQDVIQSLYDHDED</sequence>
<dbReference type="InterPro" id="IPR000873">
    <property type="entry name" value="AMP-dep_synth/lig_dom"/>
</dbReference>
<comment type="caution">
    <text evidence="2">The sequence shown here is derived from an EMBL/GenBank/DDBJ whole genome shotgun (WGS) entry which is preliminary data.</text>
</comment>
<dbReference type="InterPro" id="IPR042099">
    <property type="entry name" value="ANL_N_sf"/>
</dbReference>
<gene>
    <name evidence="2" type="ORF">LEP1GSC081_1687</name>
</gene>
<name>A0A0E2B0G5_9LEPT</name>
<evidence type="ECO:0000259" key="1">
    <source>
        <dbReference type="Pfam" id="PF00501"/>
    </source>
</evidence>
<evidence type="ECO:0000313" key="3">
    <source>
        <dbReference type="Proteomes" id="UP000006253"/>
    </source>
</evidence>